<sequence length="82" mass="9478">MLKNIFYPTPQNAFIWLSSIYLLFLLYIGKASAITILFAYFLETLVIGVFNALKMLWSILFGKSKSSELSLIFFFYSIMDSL</sequence>
<feature type="transmembrane region" description="Helical" evidence="1">
    <location>
        <begin position="12"/>
        <end position="28"/>
    </location>
</feature>
<accession>A0ABT5SCJ5</accession>
<organism evidence="2 3">
    <name type="scientific">Polaribacter ponticola</name>
    <dbReference type="NCBI Taxonomy" id="2978475"/>
    <lineage>
        <taxon>Bacteria</taxon>
        <taxon>Pseudomonadati</taxon>
        <taxon>Bacteroidota</taxon>
        <taxon>Flavobacteriia</taxon>
        <taxon>Flavobacteriales</taxon>
        <taxon>Flavobacteriaceae</taxon>
    </lineage>
</organism>
<dbReference type="Proteomes" id="UP001151478">
    <property type="component" value="Unassembled WGS sequence"/>
</dbReference>
<protein>
    <submittedName>
        <fullName evidence="2">DUF6498-containing protein</fullName>
    </submittedName>
</protein>
<feature type="transmembrane region" description="Helical" evidence="1">
    <location>
        <begin position="34"/>
        <end position="57"/>
    </location>
</feature>
<evidence type="ECO:0000313" key="2">
    <source>
        <dbReference type="EMBL" id="MDD7915852.1"/>
    </source>
</evidence>
<keyword evidence="1" id="KW-1133">Transmembrane helix</keyword>
<evidence type="ECO:0000256" key="1">
    <source>
        <dbReference type="SAM" id="Phobius"/>
    </source>
</evidence>
<dbReference type="InterPro" id="IPR045466">
    <property type="entry name" value="DUF6498"/>
</dbReference>
<keyword evidence="1" id="KW-0472">Membrane</keyword>
<dbReference type="EMBL" id="JAOSLC020000003">
    <property type="protein sequence ID" value="MDD7915852.1"/>
    <property type="molecule type" value="Genomic_DNA"/>
</dbReference>
<dbReference type="Pfam" id="PF20108">
    <property type="entry name" value="DUF6498"/>
    <property type="match status" value="1"/>
</dbReference>
<keyword evidence="1" id="KW-0812">Transmembrane</keyword>
<evidence type="ECO:0000313" key="3">
    <source>
        <dbReference type="Proteomes" id="UP001151478"/>
    </source>
</evidence>
<reference evidence="2" key="1">
    <citation type="submission" date="2023-02" db="EMBL/GenBank/DDBJ databases">
        <title>Polaribacter ponticola sp. nov., isolated from seawater.</title>
        <authorList>
            <person name="Baek J.H."/>
            <person name="Kim J.M."/>
            <person name="Choi D.G."/>
            <person name="Jeon C.O."/>
        </authorList>
    </citation>
    <scope>NUCLEOTIDE SEQUENCE</scope>
    <source>
        <strain evidence="2">MSW5</strain>
    </source>
</reference>
<comment type="caution">
    <text evidence="2">The sequence shown here is derived from an EMBL/GenBank/DDBJ whole genome shotgun (WGS) entry which is preliminary data.</text>
</comment>
<keyword evidence="3" id="KW-1185">Reference proteome</keyword>
<proteinExistence type="predicted"/>
<name>A0ABT5SCJ5_9FLAO</name>
<gene>
    <name evidence="2" type="ORF">N5A56_016110</name>
</gene>